<feature type="compositionally biased region" description="Polar residues" evidence="13">
    <location>
        <begin position="1342"/>
        <end position="1353"/>
    </location>
</feature>
<dbReference type="InterPro" id="IPR027417">
    <property type="entry name" value="P-loop_NTPase"/>
</dbReference>
<evidence type="ECO:0000256" key="10">
    <source>
        <dbReference type="ARBA" id="ARBA00023306"/>
    </source>
</evidence>
<evidence type="ECO:0000256" key="7">
    <source>
        <dbReference type="ARBA" id="ARBA00023054"/>
    </source>
</evidence>
<dbReference type="FunFam" id="3.40.50.300:FF:000481">
    <property type="entry name" value="Structural maintenance of chromosomes 4"/>
    <property type="match status" value="1"/>
</dbReference>
<dbReference type="SUPFAM" id="SSF75553">
    <property type="entry name" value="Smc hinge domain"/>
    <property type="match status" value="1"/>
</dbReference>
<keyword evidence="16" id="KW-1185">Reference proteome</keyword>
<dbReference type="EMBL" id="OA884854">
    <property type="protein sequence ID" value="CAD7281363.1"/>
    <property type="molecule type" value="Genomic_DNA"/>
</dbReference>
<feature type="region of interest" description="Disordered" evidence="13">
    <location>
        <begin position="1296"/>
        <end position="1353"/>
    </location>
</feature>
<dbReference type="GO" id="GO:0005524">
    <property type="term" value="F:ATP binding"/>
    <property type="evidence" value="ECO:0007669"/>
    <property type="project" value="UniProtKB-KW"/>
</dbReference>
<keyword evidence="3" id="KW-0132">Cell division</keyword>
<dbReference type="SMART" id="SM00968">
    <property type="entry name" value="SMC_hinge"/>
    <property type="match status" value="1"/>
</dbReference>
<evidence type="ECO:0000256" key="1">
    <source>
        <dbReference type="ARBA" id="ARBA00004123"/>
    </source>
</evidence>
<evidence type="ECO:0000256" key="5">
    <source>
        <dbReference type="ARBA" id="ARBA00022776"/>
    </source>
</evidence>
<evidence type="ECO:0000256" key="13">
    <source>
        <dbReference type="SAM" id="MobiDB-lite"/>
    </source>
</evidence>
<feature type="coiled-coil region" evidence="12">
    <location>
        <begin position="405"/>
        <end position="478"/>
    </location>
</feature>
<evidence type="ECO:0000259" key="14">
    <source>
        <dbReference type="SMART" id="SM00968"/>
    </source>
</evidence>
<protein>
    <recommendedName>
        <fullName evidence="11">Structural maintenance of chromosomes protein</fullName>
    </recommendedName>
</protein>
<dbReference type="SUPFAM" id="SSF52540">
    <property type="entry name" value="P-loop containing nucleoside triphosphate hydrolases"/>
    <property type="match status" value="1"/>
</dbReference>
<dbReference type="Gene3D" id="1.20.1060.20">
    <property type="match status" value="1"/>
</dbReference>
<evidence type="ECO:0000256" key="11">
    <source>
        <dbReference type="PIRNR" id="PIRNR005719"/>
    </source>
</evidence>
<keyword evidence="5" id="KW-0498">Mitosis</keyword>
<feature type="coiled-coil region" evidence="12">
    <location>
        <begin position="507"/>
        <end position="576"/>
    </location>
</feature>
<feature type="coiled-coil region" evidence="12">
    <location>
        <begin position="856"/>
        <end position="1010"/>
    </location>
</feature>
<dbReference type="OrthoDB" id="5575062at2759"/>
<evidence type="ECO:0000313" key="15">
    <source>
        <dbReference type="EMBL" id="CAD7281363.1"/>
    </source>
</evidence>
<name>A0A7R9BVG5_9CRUS</name>
<dbReference type="InterPro" id="IPR036277">
    <property type="entry name" value="SMC_hinge_sf"/>
</dbReference>
<feature type="coiled-coil region" evidence="12">
    <location>
        <begin position="776"/>
        <end position="817"/>
    </location>
</feature>
<evidence type="ECO:0000256" key="9">
    <source>
        <dbReference type="ARBA" id="ARBA00023242"/>
    </source>
</evidence>
<reference evidence="15" key="1">
    <citation type="submission" date="2020-11" db="EMBL/GenBank/DDBJ databases">
        <authorList>
            <person name="Tran Van P."/>
        </authorList>
    </citation>
    <scope>NUCLEOTIDE SEQUENCE</scope>
</reference>
<evidence type="ECO:0000256" key="4">
    <source>
        <dbReference type="ARBA" id="ARBA00022741"/>
    </source>
</evidence>
<dbReference type="Pfam" id="PF02463">
    <property type="entry name" value="SMC_N"/>
    <property type="match status" value="1"/>
</dbReference>
<dbReference type="Gene3D" id="1.10.287.1490">
    <property type="match status" value="1"/>
</dbReference>
<dbReference type="GO" id="GO:0000796">
    <property type="term" value="C:condensin complex"/>
    <property type="evidence" value="ECO:0007669"/>
    <property type="project" value="TreeGrafter"/>
</dbReference>
<keyword evidence="6" id="KW-0067">ATP-binding</keyword>
<comment type="similarity">
    <text evidence="2">Belongs to the SMC family. SMC4 subfamily.</text>
</comment>
<dbReference type="GO" id="GO:0007076">
    <property type="term" value="P:mitotic chromosome condensation"/>
    <property type="evidence" value="ECO:0007669"/>
    <property type="project" value="TreeGrafter"/>
</dbReference>
<evidence type="ECO:0000313" key="16">
    <source>
        <dbReference type="Proteomes" id="UP000678499"/>
    </source>
</evidence>
<evidence type="ECO:0000256" key="8">
    <source>
        <dbReference type="ARBA" id="ARBA00023067"/>
    </source>
</evidence>
<keyword evidence="4" id="KW-0547">Nucleotide-binding</keyword>
<dbReference type="PANTHER" id="PTHR18937">
    <property type="entry name" value="STRUCTURAL MAINTENANCE OF CHROMOSOMES SMC FAMILY MEMBER"/>
    <property type="match status" value="1"/>
</dbReference>
<keyword evidence="9 11" id="KW-0539">Nucleus</keyword>
<dbReference type="GO" id="GO:0005634">
    <property type="term" value="C:nucleus"/>
    <property type="evidence" value="ECO:0007669"/>
    <property type="project" value="UniProtKB-SubCell"/>
</dbReference>
<dbReference type="PANTHER" id="PTHR18937:SF172">
    <property type="entry name" value="STRUCTURAL MAINTENANCE OF CHROMOSOMES PROTEIN"/>
    <property type="match status" value="1"/>
</dbReference>
<evidence type="ECO:0000256" key="3">
    <source>
        <dbReference type="ARBA" id="ARBA00022618"/>
    </source>
</evidence>
<evidence type="ECO:0000256" key="12">
    <source>
        <dbReference type="SAM" id="Coils"/>
    </source>
</evidence>
<feature type="coiled-coil region" evidence="12">
    <location>
        <begin position="314"/>
        <end position="369"/>
    </location>
</feature>
<dbReference type="InterPro" id="IPR024704">
    <property type="entry name" value="SMC"/>
</dbReference>
<dbReference type="InterPro" id="IPR010935">
    <property type="entry name" value="SMC_hinge"/>
</dbReference>
<keyword evidence="8" id="KW-0226">DNA condensation</keyword>
<dbReference type="InterPro" id="IPR003395">
    <property type="entry name" value="RecF/RecN/SMC_N"/>
</dbReference>
<dbReference type="GO" id="GO:0016887">
    <property type="term" value="F:ATP hydrolysis activity"/>
    <property type="evidence" value="ECO:0007669"/>
    <property type="project" value="InterPro"/>
</dbReference>
<feature type="compositionally biased region" description="Acidic residues" evidence="13">
    <location>
        <begin position="40"/>
        <end position="49"/>
    </location>
</feature>
<proteinExistence type="inferred from homology"/>
<dbReference type="Pfam" id="PF06470">
    <property type="entry name" value="SMC_hinge"/>
    <property type="match status" value="1"/>
</dbReference>
<dbReference type="GO" id="GO:0051301">
    <property type="term" value="P:cell division"/>
    <property type="evidence" value="ECO:0007669"/>
    <property type="project" value="UniProtKB-KW"/>
</dbReference>
<feature type="region of interest" description="Disordered" evidence="13">
    <location>
        <begin position="1"/>
        <end position="49"/>
    </location>
</feature>
<gene>
    <name evidence="15" type="ORF">NMOB1V02_LOCUS9010</name>
</gene>
<dbReference type="EMBL" id="CAJPEX010002817">
    <property type="protein sequence ID" value="CAG0921515.1"/>
    <property type="molecule type" value="Genomic_DNA"/>
</dbReference>
<comment type="subcellular location">
    <subcellularLocation>
        <location evidence="1 11">Nucleus</location>
    </subcellularLocation>
</comment>
<feature type="domain" description="SMC hinge" evidence="14">
    <location>
        <begin position="607"/>
        <end position="723"/>
    </location>
</feature>
<accession>A0A7R9BVG5</accession>
<sequence length="1353" mass="153746">MEGKAGEPRPRSARKSNDERRRTHARPSSPEIDLSLTHGEEEEEFEMEEGGQMIEGVYVPPPSKPALTLKPDGPRLMITSVHSENFRSYGGVHHLGPLHHNFTSVVGPNGSGKSNFLDSILFVFGVKASRIRCKKVGDLVHRSDQLKSVNSCKVTVCFSKIMDRPDGGFDVCEGSEFNVSRTAYRDCSSYYELNGKRCSYKEITSFLMNENIDLAHNRFLILQGEIEKISLMKPKAATEHESGLLEYLEDVIGTCRYKKPLKELGEKLVVVEQETDLRLTQVKNKEKEMSVLKEPMRKALNYLHKHNEMTETQNVLYQFELREVNRKIEDVEQKKTAVETESAELRQNAADAKKAVEGIRKELLDQEKKISAHLEKTDKAKEFFHAAEGEDHRVQQQGKEIAEKLKATGKGLDKLEKNLVELREKPALDEAAVKDLEEKIEKAKEDVEPMRAELVVVSKAMEAESANYKAERDKLDAELSAPRDAYQQCKYAMDIAAEKLNAFVLHDENEKQKLEKCKSEIENTKTKLAETTDHLRQTQDLLKSKSHRLPECDAERSELMDKEEEAAKELRGLQDLVIEKKKSMKQLQRGSAALQALMKEKDSGRIPGILGRMGDLGAIDKKFDIAIATACSHLDYILVDTTETGRKCIDFIKQKSLPRTNFLALDKQVKFAHQKQRPIDLNNDAPRVFDLIQVKDTRVLPAFYFSLQETLVVDRLDRASELAYGSPRYRVVTTRGDLIELSGTMSGGGRPPMGGKMGQQVMVDSHARADRSLGSVETMEQKIFELQNKLNDIRTSLRQVNAEHDTLTKEIPKLEMAAHKLKTDIESAKILLPTLTRQLAQQTQKVKETTVDAAMLKTLQSDVDGKKKEFDKAEAKKNEVEQKVKAAIAKLENKTYGRDKELREAINKLEKSRAKMEAQIRSIRSAAAIGKKKLIKMEQELEEMSQRKVSLKEEAERVKQLRADVEKKAGLALNEYETLKNGNGELLKVKDEISERCKQAEQKHVEMEKQLVEIGVTIGKLMDELHALEPRKRDCDKRLKKLKLYKIPDDTEEGEPELRTYNEDELQSYDFHQLQKDVKKMEESLRNEKPNLQVLENHATLKGQFVKLVDEFDKAQERNRCMRDAVELMRTRRTNEFMAGFQVITQKLSETYYLITLGGAAELELVDSMDPFTEGVNFTVRPPKKTWKNITQLSGGEKTLSSLALVFALHYYRPTPFYVLDEIDAALDFKNVSIVATYIKDETKNAQFLVISHRSQMFEVANRMLGLYKVNNVTGVVIIDPELVFQRATAIRHSAERKALSQETGKRSSQHDAGRELQDAENEGDSSARGLKRSRTAEEHPQVSSKRSVVSNE</sequence>
<keyword evidence="10" id="KW-0131">Cell cycle</keyword>
<keyword evidence="7 12" id="KW-0175">Coiled coil</keyword>
<organism evidence="15">
    <name type="scientific">Notodromas monacha</name>
    <dbReference type="NCBI Taxonomy" id="399045"/>
    <lineage>
        <taxon>Eukaryota</taxon>
        <taxon>Metazoa</taxon>
        <taxon>Ecdysozoa</taxon>
        <taxon>Arthropoda</taxon>
        <taxon>Crustacea</taxon>
        <taxon>Oligostraca</taxon>
        <taxon>Ostracoda</taxon>
        <taxon>Podocopa</taxon>
        <taxon>Podocopida</taxon>
        <taxon>Cypridocopina</taxon>
        <taxon>Cypridoidea</taxon>
        <taxon>Cyprididae</taxon>
        <taxon>Notodromas</taxon>
    </lineage>
</organism>
<dbReference type="Proteomes" id="UP000678499">
    <property type="component" value="Unassembled WGS sequence"/>
</dbReference>
<feature type="compositionally biased region" description="Basic and acidic residues" evidence="13">
    <location>
        <begin position="1296"/>
        <end position="1318"/>
    </location>
</feature>
<evidence type="ECO:0000256" key="6">
    <source>
        <dbReference type="ARBA" id="ARBA00022840"/>
    </source>
</evidence>
<feature type="compositionally biased region" description="Basic and acidic residues" evidence="13">
    <location>
        <begin position="1"/>
        <end position="21"/>
    </location>
</feature>
<dbReference type="PIRSF" id="PIRSF005719">
    <property type="entry name" value="SMC"/>
    <property type="match status" value="1"/>
</dbReference>
<dbReference type="Gene3D" id="3.30.70.1620">
    <property type="match status" value="1"/>
</dbReference>
<evidence type="ECO:0000256" key="2">
    <source>
        <dbReference type="ARBA" id="ARBA00006005"/>
    </source>
</evidence>
<dbReference type="Gene3D" id="3.40.50.300">
    <property type="entry name" value="P-loop containing nucleotide triphosphate hydrolases"/>
    <property type="match status" value="2"/>
</dbReference>